<sequence>MALVSPAVRRHPYPWTLCVSYTSIFGPCLATCSVSYLSYSSWRSLNLLTLAYFCNTCFCPLFFVHSVHPPQRHTSIAKTHYGGSREQHNRIPLAQTAWTPAENLELAALFVLVASSLMATAPARRRHCIHIRARATPIPCQSAPDIHIPNILHIL</sequence>
<feature type="transmembrane region" description="Helical" evidence="1">
    <location>
        <begin position="106"/>
        <end position="124"/>
    </location>
</feature>
<accession>A0A1Y1Z5X3</accession>
<protein>
    <submittedName>
        <fullName evidence="2">Uncharacterized protein</fullName>
    </submittedName>
</protein>
<dbReference type="EMBL" id="MCFA01000123">
    <property type="protein sequence ID" value="ORY05678.1"/>
    <property type="molecule type" value="Genomic_DNA"/>
</dbReference>
<comment type="caution">
    <text evidence="2">The sequence shown here is derived from an EMBL/GenBank/DDBJ whole genome shotgun (WGS) entry which is preliminary data.</text>
</comment>
<dbReference type="AlphaFoldDB" id="A0A1Y1Z5X3"/>
<evidence type="ECO:0000256" key="1">
    <source>
        <dbReference type="SAM" id="Phobius"/>
    </source>
</evidence>
<keyword evidence="1" id="KW-0472">Membrane</keyword>
<feature type="transmembrane region" description="Helical" evidence="1">
    <location>
        <begin position="44"/>
        <end position="63"/>
    </location>
</feature>
<evidence type="ECO:0000313" key="2">
    <source>
        <dbReference type="EMBL" id="ORY05678.1"/>
    </source>
</evidence>
<feature type="transmembrane region" description="Helical" evidence="1">
    <location>
        <begin position="12"/>
        <end position="37"/>
    </location>
</feature>
<name>A0A1Y1Z5X3_9PLEO</name>
<keyword evidence="1" id="KW-1133">Transmembrane helix</keyword>
<reference evidence="2 3" key="1">
    <citation type="submission" date="2016-07" db="EMBL/GenBank/DDBJ databases">
        <title>Pervasive Adenine N6-methylation of Active Genes in Fungi.</title>
        <authorList>
            <consortium name="DOE Joint Genome Institute"/>
            <person name="Mondo S.J."/>
            <person name="Dannebaum R.O."/>
            <person name="Kuo R.C."/>
            <person name="Labutti K."/>
            <person name="Haridas S."/>
            <person name="Kuo A."/>
            <person name="Salamov A."/>
            <person name="Ahrendt S.R."/>
            <person name="Lipzen A."/>
            <person name="Sullivan W."/>
            <person name="Andreopoulos W.B."/>
            <person name="Clum A."/>
            <person name="Lindquist E."/>
            <person name="Daum C."/>
            <person name="Ramamoorthy G.K."/>
            <person name="Gryganskyi A."/>
            <person name="Culley D."/>
            <person name="Magnuson J.K."/>
            <person name="James T.Y."/>
            <person name="O'Malley M.A."/>
            <person name="Stajich J.E."/>
            <person name="Spatafora J.W."/>
            <person name="Visel A."/>
            <person name="Grigoriev I.V."/>
        </authorList>
    </citation>
    <scope>NUCLEOTIDE SEQUENCE [LARGE SCALE GENOMIC DNA]</scope>
    <source>
        <strain evidence="2 3">CBS 115471</strain>
    </source>
</reference>
<gene>
    <name evidence="2" type="ORF">BCR34DRAFT_43383</name>
</gene>
<organism evidence="2 3">
    <name type="scientific">Clohesyomyces aquaticus</name>
    <dbReference type="NCBI Taxonomy" id="1231657"/>
    <lineage>
        <taxon>Eukaryota</taxon>
        <taxon>Fungi</taxon>
        <taxon>Dikarya</taxon>
        <taxon>Ascomycota</taxon>
        <taxon>Pezizomycotina</taxon>
        <taxon>Dothideomycetes</taxon>
        <taxon>Pleosporomycetidae</taxon>
        <taxon>Pleosporales</taxon>
        <taxon>Lindgomycetaceae</taxon>
        <taxon>Clohesyomyces</taxon>
    </lineage>
</organism>
<keyword evidence="1" id="KW-0812">Transmembrane</keyword>
<dbReference type="Proteomes" id="UP000193144">
    <property type="component" value="Unassembled WGS sequence"/>
</dbReference>
<evidence type="ECO:0000313" key="3">
    <source>
        <dbReference type="Proteomes" id="UP000193144"/>
    </source>
</evidence>
<keyword evidence="3" id="KW-1185">Reference proteome</keyword>
<proteinExistence type="predicted"/>